<sequence>MLQSFENASKFNKEFVDTSLKSFASVSKSAQAIAVETTEYTKKSFEAGTAALEKVLSAGSLEKALEIQTDYARKSYEGFVAEATKLGELYADLAKEAYTPFESVIAKSK</sequence>
<comment type="caution">
    <text evidence="2">The sequence shown here is derived from an EMBL/GenBank/DDBJ whole genome shotgun (WGS) entry which is preliminary data.</text>
</comment>
<gene>
    <name evidence="2" type="ORF">EET67_00315</name>
</gene>
<evidence type="ECO:0000313" key="2">
    <source>
        <dbReference type="EMBL" id="RUM99398.1"/>
    </source>
</evidence>
<name>A0A432VB58_9HYPH</name>
<dbReference type="Pfam" id="PF09361">
    <property type="entry name" value="Phasin_2"/>
    <property type="match status" value="1"/>
</dbReference>
<protein>
    <submittedName>
        <fullName evidence="2">Phasin family protein</fullName>
    </submittedName>
</protein>
<organism evidence="2 3">
    <name type="scientific">Borborobacter arsenicus</name>
    <dbReference type="NCBI Taxonomy" id="1851146"/>
    <lineage>
        <taxon>Bacteria</taxon>
        <taxon>Pseudomonadati</taxon>
        <taxon>Pseudomonadota</taxon>
        <taxon>Alphaproteobacteria</taxon>
        <taxon>Hyphomicrobiales</taxon>
        <taxon>Phyllobacteriaceae</taxon>
        <taxon>Borborobacter</taxon>
    </lineage>
</organism>
<evidence type="ECO:0000313" key="3">
    <source>
        <dbReference type="Proteomes" id="UP000281647"/>
    </source>
</evidence>
<feature type="domain" description="Phasin" evidence="1">
    <location>
        <begin position="7"/>
        <end position="103"/>
    </location>
</feature>
<dbReference type="RefSeq" id="WP_128625638.1">
    <property type="nucleotide sequence ID" value="NZ_RKST01000001.1"/>
</dbReference>
<dbReference type="AlphaFoldDB" id="A0A432VB58"/>
<dbReference type="InterPro" id="IPR018968">
    <property type="entry name" value="Phasin"/>
</dbReference>
<evidence type="ECO:0000259" key="1">
    <source>
        <dbReference type="Pfam" id="PF09361"/>
    </source>
</evidence>
<dbReference type="Proteomes" id="UP000281647">
    <property type="component" value="Unassembled WGS sequence"/>
</dbReference>
<reference evidence="2 3" key="1">
    <citation type="submission" date="2018-11" db="EMBL/GenBank/DDBJ databases">
        <title>Pseudaminobacter arsenicus sp. nov., an arsenic-resistant bacterium isolated from arsenic-rich aquifers.</title>
        <authorList>
            <person name="Mu Y."/>
        </authorList>
    </citation>
    <scope>NUCLEOTIDE SEQUENCE [LARGE SCALE GENOMIC DNA]</scope>
    <source>
        <strain evidence="2 3">CB3</strain>
    </source>
</reference>
<proteinExistence type="predicted"/>
<keyword evidence="3" id="KW-1185">Reference proteome</keyword>
<accession>A0A432VB58</accession>
<dbReference type="EMBL" id="RKST01000001">
    <property type="protein sequence ID" value="RUM99398.1"/>
    <property type="molecule type" value="Genomic_DNA"/>
</dbReference>
<dbReference type="OrthoDB" id="7678100at2"/>